<protein>
    <submittedName>
        <fullName evidence="3">Autotransporter outer membrane beta-barrel domain-containing protein</fullName>
    </submittedName>
</protein>
<feature type="region of interest" description="Disordered" evidence="1">
    <location>
        <begin position="248"/>
        <end position="270"/>
    </location>
</feature>
<feature type="domain" description="Autotransporter" evidence="2">
    <location>
        <begin position="1796"/>
        <end position="2077"/>
    </location>
</feature>
<dbReference type="InterPro" id="IPR036709">
    <property type="entry name" value="Autotransporte_beta_dom_sf"/>
</dbReference>
<reference evidence="3 4" key="1">
    <citation type="submission" date="2021-09" db="EMBL/GenBank/DDBJ databases">
        <title>The complete genome sequence of a new microorganism.</title>
        <authorList>
            <person name="Zi Z."/>
        </authorList>
    </citation>
    <scope>NUCLEOTIDE SEQUENCE [LARGE SCALE GENOMIC DNA]</scope>
    <source>
        <strain evidence="3 4">WGZ8</strain>
    </source>
</reference>
<gene>
    <name evidence="3" type="ORF">K9B37_05335</name>
</gene>
<dbReference type="SUPFAM" id="SSF103515">
    <property type="entry name" value="Autotransporter"/>
    <property type="match status" value="1"/>
</dbReference>
<dbReference type="EMBL" id="JAIRBM010000003">
    <property type="protein sequence ID" value="MBZ6075710.1"/>
    <property type="molecule type" value="Genomic_DNA"/>
</dbReference>
<name>A0ABS7VJL7_9HYPH</name>
<evidence type="ECO:0000313" key="4">
    <source>
        <dbReference type="Proteomes" id="UP000704176"/>
    </source>
</evidence>
<feature type="compositionally biased region" description="Low complexity" evidence="1">
    <location>
        <begin position="299"/>
        <end position="311"/>
    </location>
</feature>
<dbReference type="SMART" id="SM00869">
    <property type="entry name" value="Autotransporter"/>
    <property type="match status" value="1"/>
</dbReference>
<organism evidence="3 4">
    <name type="scientific">Microvirga puerhi</name>
    <dbReference type="NCBI Taxonomy" id="2876078"/>
    <lineage>
        <taxon>Bacteria</taxon>
        <taxon>Pseudomonadati</taxon>
        <taxon>Pseudomonadota</taxon>
        <taxon>Alphaproteobacteria</taxon>
        <taxon>Hyphomicrobiales</taxon>
        <taxon>Methylobacteriaceae</taxon>
        <taxon>Microvirga</taxon>
    </lineage>
</organism>
<evidence type="ECO:0000259" key="2">
    <source>
        <dbReference type="PROSITE" id="PS51208"/>
    </source>
</evidence>
<dbReference type="RefSeq" id="WP_224311853.1">
    <property type="nucleotide sequence ID" value="NZ_JAIRBM010000003.1"/>
</dbReference>
<dbReference type="PROSITE" id="PS51208">
    <property type="entry name" value="AUTOTRANSPORTER"/>
    <property type="match status" value="1"/>
</dbReference>
<comment type="caution">
    <text evidence="3">The sequence shown here is derived from an EMBL/GenBank/DDBJ whole genome shotgun (WGS) entry which is preliminary data.</text>
</comment>
<keyword evidence="4" id="KW-1185">Reference proteome</keyword>
<feature type="region of interest" description="Disordered" evidence="1">
    <location>
        <begin position="299"/>
        <end position="330"/>
    </location>
</feature>
<proteinExistence type="predicted"/>
<accession>A0ABS7VJL7</accession>
<evidence type="ECO:0000313" key="3">
    <source>
        <dbReference type="EMBL" id="MBZ6075710.1"/>
    </source>
</evidence>
<evidence type="ECO:0000256" key="1">
    <source>
        <dbReference type="SAM" id="MobiDB-lite"/>
    </source>
</evidence>
<sequence length="2077" mass="203830">MTRATGSDGGTSPAVMRSAHALLSGVSLVAVLTVLAGAAAHADEVSKWLGIGLSGKDAQNLGWFRTSAATQAQPGGSLSIINNYSTTAANGPAVEIGSIGGNGGNGFRSVGFVGGEPATPGAPGGTLTITQDGVLGGAGDQSNPTALLLLYSRGGTSGNHIVDVPPGGRGGDVMLVANKAVRAVGNNYAAIWVRSIGGNSGKSEGSTEAAYRSTSAGGAGGAVSVTVAKNAVISTKGTNAPAIIAESVGGEGSKRSYSTTWSAPYPTDGGAGGTVTFVNNGTVSTEGAASPAVLLQSLGGQGGQQARLADGGQPGGTGGRSDEVKGTNAGTITTKGDYSFGIIAQSVGGSGGRGAGGYFGGGDGGRAGTPGKVEVTNQGTLATQGAGAHAIVAQSIGGGNAINAFAVGPIKPANAGDPTAGGGGGMGGASFFLGKGGVGGMGGNGGTVTVAQGGAITTQSENAYGILAQSIGGGGGRGGDADSFNTFVGVAIGGRGGGGGNGGDVLIVPTPPLPTLAGAPLPSITTWGKLSTAVIAQSVGGGGGAGGTASATSAGIDVSVAVAVGGAGGDGGSGGDVSIVNGSVITTHGLESHGIQAQSIGGGGGAAGSAKAYALAIAPPETLDFGVSFAVGGSGGGGGSAKTVTVTNLAKVTTQSDKSYGIQAISVGGGGGTSGSAASVVDLLGTYLNFGLGVSVGGSGGGGGNGSTVTVVNEGKRDKDGNFTSGIIETHGAFSTGIMAHSIGGGGGDGGPASASAASGLSWNETIGEITKAALPLGSSYTGKFEIGGSGGGGGNGGGVSVVNDGSVLTYGNNARGIFAQSVGGGGGDGGGYQASGTGKPATVKQGTFSAKLDIGGRGGDGGVGGQVFVNNSLGGVVETYGNGSAGIVAQSIGGGGGSGGAFGGKQKAAADFGEDPGKFIYQVTDELLKSDQVLVFLLGDKDKKQNVADYKFFDKHAPQQKKLSKAKDILSALKVLTDKDKSWPQRITQAGGTLGAGYALNKLKDYLKDNYAGKKVESVPDVELTVTLGKTGGKGGNGGEVGAYNEGSIITHGDNSWGLFAQSIGGGGGQGGGALSTGNNKVNANVSLGGSGAEGGDGGKVSVRQLGSIATSGAGAFGIVAQSVGGGGGIGGIATSANTVSVSGTFKLGGSNGKSSPGGSVEVSNSGTIATKGREAHALVAQSVGGGGGVSFLTRVDPADPTVLATTQTEKEALEAAFGLLKNLGLIEDGSILDRSTNIVAMPNLSLGLGGSGGPGGKGGDVTVTHSGTISTAGLGAFGIFAQSVGGGGGFAADASKVGYMESGVTLGGSGGIGGKGGDVRLNFEGKSSITTTGEGASAVFLQSIGGGGGYGGAGAIKAPSGPQPLTLVRDDATSGDGGAIRVEMRDSATALSSMAIKASGARAHGIFAQSIGGGGGTAFDVNGKAFAEPFSGATRRNAAGQGGLIFVSTNGSIEATGSGAYGFYGQSGVQKTDGTLDPTRTGGNIVFKHVGTVTGGSGDGAAVRIDGGGASNFIIAEYGSRFSAVSGTAILGSFGREEVFNRGTIIGDVNLVFGNPNGREENVFNNETSGLYASGTQGIVNLGTGGVFHNRGAFAVAGTEFIGKAMVTGRYQQEASGSLLVDVTSTPAPGQARSDLLTLTGPSRLDGRLVAGVVGGLRPETFTVLTAKDDTSGTMTGAGNPAAPFTWRADRVGQTMTITPSANFAAPAGAVVSNSERNAIDYLQRIWSSGRISDKDAHRFGYFARVGSTQDYLAAVDRISPEESASSSTIQTMGARDSMHFAMSCPVFASTGTLMEETSCVWGRMIGNWTQQSGTAEADGYRRDAVTLRTGLQREFATDWFFGATAGLSLSSLSDADGFSNTSGMTGDIALSVKHQIGPWLLAASGHLGWGRYETERYLGLGEGGSITRGDADVFTAAARFRASYELAFSNWYMKPYADIDVIHTSLPAHTEAGLGFGSGLAFGAARQWNFAFSPNIEVGARVDLAPDMWLRPYVSAGLTMFAKDSLSMRVNFSDTDPQLAPFLTHVTMPDILGNATVGAQVYNTKGYEIRAEYRADFGRDYLSQEVSARVAIPF</sequence>
<dbReference type="InterPro" id="IPR005546">
    <property type="entry name" value="Autotransporte_beta"/>
</dbReference>
<dbReference type="Proteomes" id="UP000704176">
    <property type="component" value="Unassembled WGS sequence"/>
</dbReference>